<keyword evidence="1" id="KW-0677">Repeat</keyword>
<dbReference type="EMBL" id="GBEZ01018080">
    <property type="protein sequence ID" value="JAC68320.1"/>
    <property type="molecule type" value="Transcribed_RNA"/>
</dbReference>
<dbReference type="InterPro" id="IPR002110">
    <property type="entry name" value="Ankyrin_rpt"/>
</dbReference>
<name>A0A061RCC6_9CHLO</name>
<dbReference type="PANTHER" id="PTHR24126:SF14">
    <property type="entry name" value="ANK_REP_REGION DOMAIN-CONTAINING PROTEIN"/>
    <property type="match status" value="1"/>
</dbReference>
<dbReference type="Pfam" id="PF14237">
    <property type="entry name" value="GYF_2"/>
    <property type="match status" value="1"/>
</dbReference>
<feature type="repeat" description="ANK" evidence="3">
    <location>
        <begin position="387"/>
        <end position="419"/>
    </location>
</feature>
<dbReference type="SUPFAM" id="SSF48403">
    <property type="entry name" value="Ankyrin repeat"/>
    <property type="match status" value="1"/>
</dbReference>
<dbReference type="PROSITE" id="PS50297">
    <property type="entry name" value="ANK_REP_REGION"/>
    <property type="match status" value="5"/>
</dbReference>
<dbReference type="InterPro" id="IPR025640">
    <property type="entry name" value="GYF_2"/>
</dbReference>
<organism evidence="6">
    <name type="scientific">Tetraselmis sp. GSL018</name>
    <dbReference type="NCBI Taxonomy" id="582737"/>
    <lineage>
        <taxon>Eukaryota</taxon>
        <taxon>Viridiplantae</taxon>
        <taxon>Chlorophyta</taxon>
        <taxon>core chlorophytes</taxon>
        <taxon>Chlorodendrophyceae</taxon>
        <taxon>Chlorodendrales</taxon>
        <taxon>Chlorodendraceae</taxon>
        <taxon>Tetraselmis</taxon>
    </lineage>
</organism>
<dbReference type="Gene3D" id="1.25.40.20">
    <property type="entry name" value="Ankyrin repeat-containing domain"/>
    <property type="match status" value="3"/>
</dbReference>
<feature type="region of interest" description="Disordered" evidence="4">
    <location>
        <begin position="321"/>
        <end position="356"/>
    </location>
</feature>
<gene>
    <name evidence="6" type="ORF">TSPGSL018_9020</name>
</gene>
<feature type="repeat" description="ANK" evidence="3">
    <location>
        <begin position="296"/>
        <end position="328"/>
    </location>
</feature>
<feature type="region of interest" description="Disordered" evidence="4">
    <location>
        <begin position="1"/>
        <end position="29"/>
    </location>
</feature>
<dbReference type="Pfam" id="PF12796">
    <property type="entry name" value="Ank_2"/>
    <property type="match status" value="3"/>
</dbReference>
<feature type="repeat" description="ANK" evidence="3">
    <location>
        <begin position="354"/>
        <end position="386"/>
    </location>
</feature>
<proteinExistence type="predicted"/>
<feature type="domain" description="GYF" evidence="5">
    <location>
        <begin position="42"/>
        <end position="90"/>
    </location>
</feature>
<dbReference type="PANTHER" id="PTHR24126">
    <property type="entry name" value="ANKYRIN REPEAT, PH AND SEC7 DOMAIN CONTAINING PROTEIN SECG-RELATED"/>
    <property type="match status" value="1"/>
</dbReference>
<evidence type="ECO:0000313" key="6">
    <source>
        <dbReference type="EMBL" id="JAC68320.1"/>
    </source>
</evidence>
<feature type="compositionally biased region" description="Polar residues" evidence="4">
    <location>
        <begin position="1"/>
        <end position="17"/>
    </location>
</feature>
<evidence type="ECO:0000256" key="1">
    <source>
        <dbReference type="ARBA" id="ARBA00022737"/>
    </source>
</evidence>
<evidence type="ECO:0000256" key="2">
    <source>
        <dbReference type="ARBA" id="ARBA00023043"/>
    </source>
</evidence>
<dbReference type="SMART" id="SM00248">
    <property type="entry name" value="ANK"/>
    <property type="match status" value="7"/>
</dbReference>
<evidence type="ECO:0000259" key="5">
    <source>
        <dbReference type="Pfam" id="PF14237"/>
    </source>
</evidence>
<evidence type="ECO:0000256" key="4">
    <source>
        <dbReference type="SAM" id="MobiDB-lite"/>
    </source>
</evidence>
<reference evidence="6" key="1">
    <citation type="submission" date="2014-05" db="EMBL/GenBank/DDBJ databases">
        <title>The transcriptome of the halophilic microalga Tetraselmis sp. GSL018 isolated from the Great Salt Lake, Utah.</title>
        <authorList>
            <person name="Jinkerson R.E."/>
            <person name="D'Adamo S."/>
            <person name="Posewitz M.C."/>
        </authorList>
    </citation>
    <scope>NUCLEOTIDE SEQUENCE</scope>
    <source>
        <strain evidence="6">GSL018</strain>
    </source>
</reference>
<dbReference type="PRINTS" id="PR01415">
    <property type="entry name" value="ANKYRIN"/>
</dbReference>
<feature type="repeat" description="ANK" evidence="3">
    <location>
        <begin position="255"/>
        <end position="280"/>
    </location>
</feature>
<dbReference type="InterPro" id="IPR036770">
    <property type="entry name" value="Ankyrin_rpt-contain_sf"/>
</dbReference>
<evidence type="ECO:0000256" key="3">
    <source>
        <dbReference type="PROSITE-ProRule" id="PRU00023"/>
    </source>
</evidence>
<protein>
    <submittedName>
        <fullName evidence="6">Ankyrin unc44</fullName>
    </submittedName>
</protein>
<dbReference type="PROSITE" id="PS50088">
    <property type="entry name" value="ANK_REPEAT"/>
    <property type="match status" value="5"/>
</dbReference>
<sequence>MLPTDASTGKTHENVTSFAPAEGVENTGFQSSGHISAEEANWFYDDSGTKIGPVAASEIREMVWEGTIGNNLVWTEGMSEWQQLSSVSELLPVATGRRKRKRKPSPSHTVSTQLAAWLWTLDDVELCRVWTSSLEVEELLEGHFEARDRLITTYLARDNEIEGDPEDFELSDELFWDIIDMQGPKNSWEMMYPGNREPVFELLHHAAQRDPDIYADIKRSALLKEFCAAMGGGDAAKASEVLSREPEVCDAADAKGRTTLHLAAEAAKVDLMKLILEAGAKGGRDLAAIVDRPDAKGNTPLHAAVDAGAAEAASLLLGHGADPNRRNSAAGGYGDGNWSARPEAAQELKPVSSEDKSSLHLACEQDDTEMIALLLEKGADPNLRDLHAMTALHYAVEEGSLEAVRLLLAGGADPTLGNSVIGMDSTPLHAAVSQGKHGIAEALLATGRFDVNRPGNGWPLLHLAARRGSAKTVEMLIGAGACPRARDGSGRTAREIAAVNNKAECVGLLERAEGDALRGP</sequence>
<feature type="repeat" description="ANK" evidence="3">
    <location>
        <begin position="456"/>
        <end position="488"/>
    </location>
</feature>
<accession>A0A061RCC6</accession>
<dbReference type="AlphaFoldDB" id="A0A061RCC6"/>
<keyword evidence="2 3" id="KW-0040">ANK repeat</keyword>